<dbReference type="SUPFAM" id="SSF89796">
    <property type="entry name" value="CoA-transferase family III (CaiB/BaiF)"/>
    <property type="match status" value="1"/>
</dbReference>
<reference evidence="3 4" key="1">
    <citation type="submission" date="2016-10" db="EMBL/GenBank/DDBJ databases">
        <authorList>
            <person name="de Groot N.N."/>
        </authorList>
    </citation>
    <scope>NUCLEOTIDE SEQUENCE [LARGE SCALE GENOMIC DNA]</scope>
    <source>
        <strain evidence="3 4">CPCC 202808</strain>
    </source>
</reference>
<dbReference type="AlphaFoldDB" id="A0A1I2TD38"/>
<evidence type="ECO:0000256" key="1">
    <source>
        <dbReference type="ARBA" id="ARBA00022679"/>
    </source>
</evidence>
<evidence type="ECO:0000313" key="4">
    <source>
        <dbReference type="Proteomes" id="UP000199052"/>
    </source>
</evidence>
<sequence>MDQGSLSGVRVVEAGVFMAAPFAGMQLADLGADVVKVEPPGRGDPARQVGPYLRGEGSAFLRLNRNKRSVAVDLKHPEGKAVLTRLLTNADVFLQNLRPGAMDALGFDYETVRALNPRLVYVSLSGWGQDGPRASLPGLDVMAQARAGLMSITGEPDGPPAKVGVPLCDLTCGLYAALAAVAALRARDAGGADGVGQHVDVSLFESAVSMGIWEAGRYFATGEVGGRLGSAHQSTAPYQAFATADGWVTFGAVTPRTWVAACDVLGLGELADDPRYADAYQRQLLRSELTPVIGRATRGWQTGVLVGALEKAGVPCAPIADYAEVFTDDHLGERGYYWDAPHPTLGDVRQLGSPMRMSATPPVRGPAGPPLGADSRDVLREAGFARSEIERLEAAGAVRCGEPDREGRSE</sequence>
<dbReference type="Proteomes" id="UP000533017">
    <property type="component" value="Unassembled WGS sequence"/>
</dbReference>
<protein>
    <submittedName>
        <fullName evidence="3">Formyl-CoA transferase</fullName>
        <ecNumber evidence="2">2.8.3.16</ecNumber>
    </submittedName>
</protein>
<dbReference type="PANTHER" id="PTHR48207">
    <property type="entry name" value="SUCCINATE--HYDROXYMETHYLGLUTARATE COA-TRANSFERASE"/>
    <property type="match status" value="1"/>
</dbReference>
<dbReference type="EMBL" id="FOOI01000007">
    <property type="protein sequence ID" value="SFG62802.1"/>
    <property type="molecule type" value="Genomic_DNA"/>
</dbReference>
<keyword evidence="5" id="KW-1185">Reference proteome</keyword>
<keyword evidence="1 3" id="KW-0808">Transferase</keyword>
<proteinExistence type="predicted"/>
<dbReference type="GO" id="GO:0033608">
    <property type="term" value="F:formyl-CoA transferase activity"/>
    <property type="evidence" value="ECO:0007669"/>
    <property type="project" value="UniProtKB-EC"/>
</dbReference>
<organism evidence="3 4">
    <name type="scientific">Actinopolymorpha cephalotaxi</name>
    <dbReference type="NCBI Taxonomy" id="504797"/>
    <lineage>
        <taxon>Bacteria</taxon>
        <taxon>Bacillati</taxon>
        <taxon>Actinomycetota</taxon>
        <taxon>Actinomycetes</taxon>
        <taxon>Propionibacteriales</taxon>
        <taxon>Actinopolymorphaceae</taxon>
        <taxon>Actinopolymorpha</taxon>
    </lineage>
</organism>
<dbReference type="PANTHER" id="PTHR48207:SF4">
    <property type="entry name" value="BLL6097 PROTEIN"/>
    <property type="match status" value="1"/>
</dbReference>
<reference evidence="2 5" key="2">
    <citation type="submission" date="2020-07" db="EMBL/GenBank/DDBJ databases">
        <title>Sequencing the genomes of 1000 actinobacteria strains.</title>
        <authorList>
            <person name="Klenk H.-P."/>
        </authorList>
    </citation>
    <scope>NUCLEOTIDE SEQUENCE [LARGE SCALE GENOMIC DNA]</scope>
    <source>
        <strain evidence="2 5">DSM 45117</strain>
    </source>
</reference>
<dbReference type="InterPro" id="IPR023606">
    <property type="entry name" value="CoA-Trfase_III_dom_1_sf"/>
</dbReference>
<dbReference type="EC" id="2.8.3.16" evidence="2"/>
<dbReference type="Pfam" id="PF02515">
    <property type="entry name" value="CoA_transf_3"/>
    <property type="match status" value="1"/>
</dbReference>
<dbReference type="InterPro" id="IPR050483">
    <property type="entry name" value="CoA-transferase_III_domain"/>
</dbReference>
<evidence type="ECO:0000313" key="5">
    <source>
        <dbReference type="Proteomes" id="UP000533017"/>
    </source>
</evidence>
<dbReference type="InterPro" id="IPR044855">
    <property type="entry name" value="CoA-Trfase_III_dom3_sf"/>
</dbReference>
<dbReference type="RefSeq" id="WP_092883644.1">
    <property type="nucleotide sequence ID" value="NZ_FOOI01000007.1"/>
</dbReference>
<dbReference type="Proteomes" id="UP000199052">
    <property type="component" value="Unassembled WGS sequence"/>
</dbReference>
<dbReference type="STRING" id="504797.SAMN05421678_107137"/>
<evidence type="ECO:0000313" key="3">
    <source>
        <dbReference type="EMBL" id="SFG62802.1"/>
    </source>
</evidence>
<gene>
    <name evidence="2" type="ORF">FHR37_001882</name>
    <name evidence="3" type="ORF">SAMN05421678_107137</name>
</gene>
<dbReference type="Gene3D" id="3.40.50.10540">
    <property type="entry name" value="Crotonobetainyl-coa:carnitine coa-transferase, domain 1"/>
    <property type="match status" value="1"/>
</dbReference>
<dbReference type="Gene3D" id="3.30.1540.10">
    <property type="entry name" value="formyl-coa transferase, domain 3"/>
    <property type="match status" value="1"/>
</dbReference>
<name>A0A1I2TD38_9ACTN</name>
<dbReference type="EMBL" id="JACBZA010000001">
    <property type="protein sequence ID" value="NYH83031.1"/>
    <property type="molecule type" value="Genomic_DNA"/>
</dbReference>
<dbReference type="InterPro" id="IPR003673">
    <property type="entry name" value="CoA-Trfase_fam_III"/>
</dbReference>
<accession>A0A1I2TD38</accession>
<dbReference type="OrthoDB" id="3561197at2"/>
<evidence type="ECO:0000313" key="2">
    <source>
        <dbReference type="EMBL" id="NYH83031.1"/>
    </source>
</evidence>